<dbReference type="Gene3D" id="3.30.465.10">
    <property type="match status" value="1"/>
</dbReference>
<name>A0A061HAI1_9BASI</name>
<dbReference type="InterPro" id="IPR006093">
    <property type="entry name" value="Oxy_OxRdtase_FAD_BS"/>
</dbReference>
<keyword evidence="3" id="KW-0285">Flavoprotein</keyword>
<evidence type="ECO:0000313" key="8">
    <source>
        <dbReference type="EMBL" id="EPQ27591.1"/>
    </source>
</evidence>
<accession>A0A061HAI1</accession>
<protein>
    <recommendedName>
        <fullName evidence="7">FAD-binding PCMH-type domain-containing protein</fullName>
    </recommendedName>
</protein>
<dbReference type="PROSITE" id="PS51387">
    <property type="entry name" value="FAD_PCMH"/>
    <property type="match status" value="1"/>
</dbReference>
<dbReference type="PANTHER" id="PTHR42973:SF39">
    <property type="entry name" value="FAD-BINDING PCMH-TYPE DOMAIN-CONTAINING PROTEIN"/>
    <property type="match status" value="1"/>
</dbReference>
<dbReference type="InterPro" id="IPR012951">
    <property type="entry name" value="BBE"/>
</dbReference>
<evidence type="ECO:0000256" key="5">
    <source>
        <dbReference type="ARBA" id="ARBA00023002"/>
    </source>
</evidence>
<proteinExistence type="inferred from homology"/>
<dbReference type="InterPro" id="IPR016169">
    <property type="entry name" value="FAD-bd_PCMH_sub2"/>
</dbReference>
<sequence length="547" mass="57779">MRSTVTLGAAALSILALTAPATSALPLNATGSDAASDPSSADYGLLFARRDAPLSDCLSAAQAASTNSNGHRFGISTPSSSNYAALSTSYNPLFHYKPSYVLTPTSGKDVKAVMQCLAAQKGRVKLTPKGGGHSYAAFSLGGDDGSVVVDLRHLDTIAVDAAAKTATVGAGVRLGTLAQTIWDQGRFALPHGTCPMVGVAGHSLGGGFGYATRAWGYLMDRIESLRVVLPSGSIVTASPSENQDLFWALRGGGSNNFGVVTAFTFRLESAPSQVINYSYNFKTNDDCARALVALQKWTEDADAATGMPKELGGELLVSGQNGGDFDGNACQLSGQHLDATPESHRAVMQRFLDQVPAPASSRVQPFGWLDSLTDIMGSLAVTPPAKDHEQFYAKSLVTPPSAQFTHDQALELIRQLDGIAGLEGSGNSISFDFLGPLSYPATTGSQQPSSFNAHGAMFVSQFYSYDFPASNDGGQQDRVHSAFDSLVATMQRVDPSAKWGAYVNYVDARLPGWAQMYYGDALDRLKSLKARYDPDTVLDFPQGLAHA</sequence>
<comment type="similarity">
    <text evidence="2">Belongs to the oxygen-dependent FAD-linked oxidoreductase family.</text>
</comment>
<dbReference type="GO" id="GO:0016491">
    <property type="term" value="F:oxidoreductase activity"/>
    <property type="evidence" value="ECO:0007669"/>
    <property type="project" value="UniProtKB-KW"/>
</dbReference>
<dbReference type="PROSITE" id="PS00862">
    <property type="entry name" value="OX2_COVAL_FAD"/>
    <property type="match status" value="1"/>
</dbReference>
<dbReference type="KEGG" id="pfp:PFL1_04729"/>
<feature type="chain" id="PRO_5001599801" description="FAD-binding PCMH-type domain-containing protein" evidence="6">
    <location>
        <begin position="25"/>
        <end position="547"/>
    </location>
</feature>
<dbReference type="Pfam" id="PF08031">
    <property type="entry name" value="BBE"/>
    <property type="match status" value="1"/>
</dbReference>
<dbReference type="InterPro" id="IPR006094">
    <property type="entry name" value="Oxid_FAD_bind_N"/>
</dbReference>
<dbReference type="Pfam" id="PF01565">
    <property type="entry name" value="FAD_binding_4"/>
    <property type="match status" value="1"/>
</dbReference>
<reference evidence="8 9" key="1">
    <citation type="journal article" date="2013" name="Plant Cell">
        <title>The transition from a phytopathogenic smut ancestor to an anamorphic biocontrol agent deciphered by comparative whole-genome analysis.</title>
        <authorList>
            <person name="Lefebvre F."/>
            <person name="Joly D.L."/>
            <person name="Labbe C."/>
            <person name="Teichmann B."/>
            <person name="Linning R."/>
            <person name="Belzile F."/>
            <person name="Bakkeren G."/>
            <person name="Belanger R.R."/>
        </authorList>
    </citation>
    <scope>NUCLEOTIDE SEQUENCE [LARGE SCALE GENOMIC DNA]</scope>
    <source>
        <strain evidence="8 9">PF-1</strain>
    </source>
</reference>
<dbReference type="eggNOG" id="ENOG502QVGN">
    <property type="taxonomic scope" value="Eukaryota"/>
</dbReference>
<evidence type="ECO:0000256" key="2">
    <source>
        <dbReference type="ARBA" id="ARBA00005466"/>
    </source>
</evidence>
<dbReference type="InterPro" id="IPR036318">
    <property type="entry name" value="FAD-bd_PCMH-like_sf"/>
</dbReference>
<dbReference type="AlphaFoldDB" id="A0A061HAI1"/>
<dbReference type="GO" id="GO:0071949">
    <property type="term" value="F:FAD binding"/>
    <property type="evidence" value="ECO:0007669"/>
    <property type="project" value="InterPro"/>
</dbReference>
<dbReference type="Proteomes" id="UP000053664">
    <property type="component" value="Unassembled WGS sequence"/>
</dbReference>
<dbReference type="Gene3D" id="3.40.462.20">
    <property type="match status" value="1"/>
</dbReference>
<evidence type="ECO:0000259" key="7">
    <source>
        <dbReference type="PROSITE" id="PS51387"/>
    </source>
</evidence>
<feature type="signal peptide" evidence="6">
    <location>
        <begin position="1"/>
        <end position="24"/>
    </location>
</feature>
<dbReference type="EMBL" id="KE361638">
    <property type="protein sequence ID" value="EPQ27591.1"/>
    <property type="molecule type" value="Genomic_DNA"/>
</dbReference>
<comment type="cofactor">
    <cofactor evidence="1">
        <name>FAD</name>
        <dbReference type="ChEBI" id="CHEBI:57692"/>
    </cofactor>
</comment>
<dbReference type="GeneID" id="19318829"/>
<evidence type="ECO:0000256" key="1">
    <source>
        <dbReference type="ARBA" id="ARBA00001974"/>
    </source>
</evidence>
<evidence type="ECO:0000256" key="3">
    <source>
        <dbReference type="ARBA" id="ARBA00022630"/>
    </source>
</evidence>
<evidence type="ECO:0000256" key="4">
    <source>
        <dbReference type="ARBA" id="ARBA00022827"/>
    </source>
</evidence>
<dbReference type="OrthoDB" id="407275at2759"/>
<dbReference type="InterPro" id="IPR050416">
    <property type="entry name" value="FAD-linked_Oxidoreductase"/>
</dbReference>
<dbReference type="HOGENOM" id="CLU_018354_10_1_1"/>
<evidence type="ECO:0000256" key="6">
    <source>
        <dbReference type="SAM" id="SignalP"/>
    </source>
</evidence>
<keyword evidence="4" id="KW-0274">FAD</keyword>
<keyword evidence="5" id="KW-0560">Oxidoreductase</keyword>
<dbReference type="PANTHER" id="PTHR42973">
    <property type="entry name" value="BINDING OXIDOREDUCTASE, PUTATIVE (AFU_ORTHOLOGUE AFUA_1G17690)-RELATED"/>
    <property type="match status" value="1"/>
</dbReference>
<evidence type="ECO:0000313" key="9">
    <source>
        <dbReference type="Proteomes" id="UP000053664"/>
    </source>
</evidence>
<dbReference type="SUPFAM" id="SSF56176">
    <property type="entry name" value="FAD-binding/transporter-associated domain-like"/>
    <property type="match status" value="1"/>
</dbReference>
<feature type="domain" description="FAD-binding PCMH-type" evidence="7">
    <location>
        <begin position="94"/>
        <end position="270"/>
    </location>
</feature>
<organism evidence="8 9">
    <name type="scientific">Pseudozyma flocculosa PF-1</name>
    <dbReference type="NCBI Taxonomy" id="1277687"/>
    <lineage>
        <taxon>Eukaryota</taxon>
        <taxon>Fungi</taxon>
        <taxon>Dikarya</taxon>
        <taxon>Basidiomycota</taxon>
        <taxon>Ustilaginomycotina</taxon>
        <taxon>Ustilaginomycetes</taxon>
        <taxon>Ustilaginales</taxon>
        <taxon>Ustilaginaceae</taxon>
        <taxon>Pseudozyma</taxon>
    </lineage>
</organism>
<dbReference type="RefSeq" id="XP_007880448.1">
    <property type="nucleotide sequence ID" value="XM_007882257.1"/>
</dbReference>
<dbReference type="InterPro" id="IPR016166">
    <property type="entry name" value="FAD-bd_PCMH"/>
</dbReference>
<keyword evidence="6" id="KW-0732">Signal</keyword>
<gene>
    <name evidence="8" type="ORF">PFL1_04729</name>
</gene>